<name>A0A7E4VT43_PANRE</name>
<dbReference type="Proteomes" id="UP000492821">
    <property type="component" value="Unassembled WGS sequence"/>
</dbReference>
<keyword evidence="3" id="KW-0862">Zinc</keyword>
<evidence type="ECO:0000256" key="3">
    <source>
        <dbReference type="ARBA" id="ARBA00022833"/>
    </source>
</evidence>
<keyword evidence="7" id="KW-1185">Reference proteome</keyword>
<sequence length="214" mass="23244">MGASQSSSGSSSTPPGPEDVVTRGRLSIVPTAGFPGIRLEYSGVSENGGTATSGEAATTTSSSSNRTHQRRSRGSDRTRPMSAYVNELYRSSALTGTEEQLIQATRQKERLARIKGLLDQLAVTTFTESCTEDECAICMIDFELEDQIRRLPCRHTYHVQCIDDWLQRSFTCPSCMEPVDSALLTAFTPKQSLDLSSFTCTRATVGPSTSPTSR</sequence>
<evidence type="ECO:0000313" key="7">
    <source>
        <dbReference type="Proteomes" id="UP000492821"/>
    </source>
</evidence>
<evidence type="ECO:0000256" key="2">
    <source>
        <dbReference type="ARBA" id="ARBA00022771"/>
    </source>
</evidence>
<dbReference type="InterPro" id="IPR013083">
    <property type="entry name" value="Znf_RING/FYVE/PHD"/>
</dbReference>
<dbReference type="WBParaSite" id="Pan_g3102.t1">
    <property type="protein sequence ID" value="Pan_g3102.t1"/>
    <property type="gene ID" value="Pan_g3102"/>
</dbReference>
<dbReference type="SUPFAM" id="SSF57850">
    <property type="entry name" value="RING/U-box"/>
    <property type="match status" value="1"/>
</dbReference>
<reference evidence="8" key="2">
    <citation type="submission" date="2020-10" db="UniProtKB">
        <authorList>
            <consortium name="WormBaseParasite"/>
        </authorList>
    </citation>
    <scope>IDENTIFICATION</scope>
</reference>
<dbReference type="GO" id="GO:0000151">
    <property type="term" value="C:ubiquitin ligase complex"/>
    <property type="evidence" value="ECO:0007669"/>
    <property type="project" value="TreeGrafter"/>
</dbReference>
<feature type="compositionally biased region" description="Low complexity" evidence="5">
    <location>
        <begin position="1"/>
        <end position="13"/>
    </location>
</feature>
<evidence type="ECO:0000256" key="4">
    <source>
        <dbReference type="PROSITE-ProRule" id="PRU00175"/>
    </source>
</evidence>
<evidence type="ECO:0000256" key="1">
    <source>
        <dbReference type="ARBA" id="ARBA00022723"/>
    </source>
</evidence>
<dbReference type="Gene3D" id="3.30.40.10">
    <property type="entry name" value="Zinc/RING finger domain, C3HC4 (zinc finger)"/>
    <property type="match status" value="1"/>
</dbReference>
<dbReference type="GO" id="GO:0006511">
    <property type="term" value="P:ubiquitin-dependent protein catabolic process"/>
    <property type="evidence" value="ECO:0007669"/>
    <property type="project" value="TreeGrafter"/>
</dbReference>
<keyword evidence="2 4" id="KW-0863">Zinc-finger</keyword>
<dbReference type="GO" id="GO:0008270">
    <property type="term" value="F:zinc ion binding"/>
    <property type="evidence" value="ECO:0007669"/>
    <property type="project" value="UniProtKB-KW"/>
</dbReference>
<reference evidence="7" key="1">
    <citation type="journal article" date="2013" name="Genetics">
        <title>The draft genome and transcriptome of Panagrellus redivivus are shaped by the harsh demands of a free-living lifestyle.</title>
        <authorList>
            <person name="Srinivasan J."/>
            <person name="Dillman A.R."/>
            <person name="Macchietto M.G."/>
            <person name="Heikkinen L."/>
            <person name="Lakso M."/>
            <person name="Fracchia K.M."/>
            <person name="Antoshechkin I."/>
            <person name="Mortazavi A."/>
            <person name="Wong G."/>
            <person name="Sternberg P.W."/>
        </authorList>
    </citation>
    <scope>NUCLEOTIDE SEQUENCE [LARGE SCALE GENOMIC DNA]</scope>
    <source>
        <strain evidence="7">MT8872</strain>
    </source>
</reference>
<dbReference type="PANTHER" id="PTHR46359:SF2">
    <property type="entry name" value="GEO07743P1"/>
    <property type="match status" value="1"/>
</dbReference>
<proteinExistence type="predicted"/>
<protein>
    <submittedName>
        <fullName evidence="8">RING-type domain-containing protein</fullName>
    </submittedName>
</protein>
<evidence type="ECO:0000259" key="6">
    <source>
        <dbReference type="PROSITE" id="PS50089"/>
    </source>
</evidence>
<organism evidence="7 8">
    <name type="scientific">Panagrellus redivivus</name>
    <name type="common">Microworm</name>
    <dbReference type="NCBI Taxonomy" id="6233"/>
    <lineage>
        <taxon>Eukaryota</taxon>
        <taxon>Metazoa</taxon>
        <taxon>Ecdysozoa</taxon>
        <taxon>Nematoda</taxon>
        <taxon>Chromadorea</taxon>
        <taxon>Rhabditida</taxon>
        <taxon>Tylenchina</taxon>
        <taxon>Panagrolaimomorpha</taxon>
        <taxon>Panagrolaimoidea</taxon>
        <taxon>Panagrolaimidae</taxon>
        <taxon>Panagrellus</taxon>
    </lineage>
</organism>
<evidence type="ECO:0000313" key="8">
    <source>
        <dbReference type="WBParaSite" id="Pan_g3102.t1"/>
    </source>
</evidence>
<dbReference type="PANTHER" id="PTHR46359">
    <property type="entry name" value="GEO07743P1"/>
    <property type="match status" value="1"/>
</dbReference>
<dbReference type="SMART" id="SM00184">
    <property type="entry name" value="RING"/>
    <property type="match status" value="1"/>
</dbReference>
<feature type="domain" description="RING-type" evidence="6">
    <location>
        <begin position="135"/>
        <end position="175"/>
    </location>
</feature>
<dbReference type="CDD" id="cd16468">
    <property type="entry name" value="RING-H2_RNF11"/>
    <property type="match status" value="1"/>
</dbReference>
<dbReference type="PROSITE" id="PS50089">
    <property type="entry name" value="ZF_RING_2"/>
    <property type="match status" value="1"/>
</dbReference>
<feature type="compositionally biased region" description="Low complexity" evidence="5">
    <location>
        <begin position="48"/>
        <end position="64"/>
    </location>
</feature>
<dbReference type="AlphaFoldDB" id="A0A7E4VT43"/>
<dbReference type="GO" id="GO:0061630">
    <property type="term" value="F:ubiquitin protein ligase activity"/>
    <property type="evidence" value="ECO:0007669"/>
    <property type="project" value="TreeGrafter"/>
</dbReference>
<dbReference type="Pfam" id="PF13639">
    <property type="entry name" value="zf-RING_2"/>
    <property type="match status" value="1"/>
</dbReference>
<keyword evidence="1" id="KW-0479">Metal-binding</keyword>
<dbReference type="InterPro" id="IPR042981">
    <property type="entry name" value="RNF11_RING-H2"/>
</dbReference>
<feature type="region of interest" description="Disordered" evidence="5">
    <location>
        <begin position="1"/>
        <end position="82"/>
    </location>
</feature>
<dbReference type="InterPro" id="IPR001841">
    <property type="entry name" value="Znf_RING"/>
</dbReference>
<accession>A0A7E4VT43</accession>
<dbReference type="InterPro" id="IPR052804">
    <property type="entry name" value="UEC_component"/>
</dbReference>
<evidence type="ECO:0000256" key="5">
    <source>
        <dbReference type="SAM" id="MobiDB-lite"/>
    </source>
</evidence>